<evidence type="ECO:0000256" key="1">
    <source>
        <dbReference type="SAM" id="MobiDB-lite"/>
    </source>
</evidence>
<sequence>MSTTLRKHTVGPAPAPSLPEGDQITQHSTHQIHRIQIARGEAPCFRTDARYTCNKLNCPLCVECRRRIAAWRR</sequence>
<proteinExistence type="predicted"/>
<keyword evidence="3" id="KW-1185">Reference proteome</keyword>
<feature type="region of interest" description="Disordered" evidence="1">
    <location>
        <begin position="1"/>
        <end position="27"/>
    </location>
</feature>
<evidence type="ECO:0000313" key="3">
    <source>
        <dbReference type="Proteomes" id="UP000095342"/>
    </source>
</evidence>
<dbReference type="EMBL" id="CP017448">
    <property type="protein sequence ID" value="AOV16542.1"/>
    <property type="molecule type" value="Genomic_DNA"/>
</dbReference>
<gene>
    <name evidence="2" type="ORF">BJI67_05170</name>
</gene>
<evidence type="ECO:0000313" key="2">
    <source>
        <dbReference type="EMBL" id="AOV16542.1"/>
    </source>
</evidence>
<dbReference type="KEGG" id="aaeo:BJI67_05170"/>
<protein>
    <submittedName>
        <fullName evidence="2">Uncharacterized protein</fullName>
    </submittedName>
</protein>
<dbReference type="RefSeq" id="WP_070072134.1">
    <property type="nucleotide sequence ID" value="NZ_CP017448.1"/>
</dbReference>
<dbReference type="Proteomes" id="UP000095342">
    <property type="component" value="Chromosome"/>
</dbReference>
<reference evidence="2 3" key="1">
    <citation type="submission" date="2016-09" db="EMBL/GenBank/DDBJ databases">
        <title>Acidihalobacter prosperus V6 (DSM14174).</title>
        <authorList>
            <person name="Khaleque H.N."/>
            <person name="Ramsay J.P."/>
            <person name="Murphy R.J.T."/>
            <person name="Kaksonen A.H."/>
            <person name="Boxall N.J."/>
            <person name="Watkin E.L.J."/>
        </authorList>
    </citation>
    <scope>NUCLEOTIDE SEQUENCE [LARGE SCALE GENOMIC DNA]</scope>
    <source>
        <strain evidence="2 3">V6</strain>
    </source>
</reference>
<name>A0A1D8K6F3_9GAMM</name>
<organism evidence="2 3">
    <name type="scientific">Acidihalobacter aeolianus</name>
    <dbReference type="NCBI Taxonomy" id="2792603"/>
    <lineage>
        <taxon>Bacteria</taxon>
        <taxon>Pseudomonadati</taxon>
        <taxon>Pseudomonadota</taxon>
        <taxon>Gammaproteobacteria</taxon>
        <taxon>Chromatiales</taxon>
        <taxon>Ectothiorhodospiraceae</taxon>
        <taxon>Acidihalobacter</taxon>
    </lineage>
</organism>
<accession>A0A1D8K6F3</accession>
<dbReference type="AlphaFoldDB" id="A0A1D8K6F3"/>